<proteinExistence type="predicted"/>
<dbReference type="SUPFAM" id="SSF55729">
    <property type="entry name" value="Acyl-CoA N-acyltransferases (Nat)"/>
    <property type="match status" value="1"/>
</dbReference>
<feature type="region of interest" description="Disordered" evidence="1">
    <location>
        <begin position="1"/>
        <end position="47"/>
    </location>
</feature>
<gene>
    <name evidence="3" type="ORF">H2204_015001</name>
</gene>
<dbReference type="EMBL" id="JAPDRN010000212">
    <property type="protein sequence ID" value="KAJ9612703.1"/>
    <property type="molecule type" value="Genomic_DNA"/>
</dbReference>
<dbReference type="Gene3D" id="3.40.630.30">
    <property type="match status" value="1"/>
</dbReference>
<protein>
    <recommendedName>
        <fullName evidence="2">N-acetyltransferase domain-containing protein</fullName>
    </recommendedName>
</protein>
<dbReference type="Pfam" id="PF13302">
    <property type="entry name" value="Acetyltransf_3"/>
    <property type="match status" value="1"/>
</dbReference>
<dbReference type="GO" id="GO:0016747">
    <property type="term" value="F:acyltransferase activity, transferring groups other than amino-acyl groups"/>
    <property type="evidence" value="ECO:0007669"/>
    <property type="project" value="InterPro"/>
</dbReference>
<dbReference type="InterPro" id="IPR000182">
    <property type="entry name" value="GNAT_dom"/>
</dbReference>
<organism evidence="3">
    <name type="scientific">Knufia peltigerae</name>
    <dbReference type="NCBI Taxonomy" id="1002370"/>
    <lineage>
        <taxon>Eukaryota</taxon>
        <taxon>Fungi</taxon>
        <taxon>Dikarya</taxon>
        <taxon>Ascomycota</taxon>
        <taxon>Pezizomycotina</taxon>
        <taxon>Eurotiomycetes</taxon>
        <taxon>Chaetothyriomycetidae</taxon>
        <taxon>Chaetothyriales</taxon>
        <taxon>Trichomeriaceae</taxon>
        <taxon>Knufia</taxon>
    </lineage>
</organism>
<evidence type="ECO:0000259" key="2">
    <source>
        <dbReference type="Pfam" id="PF13302"/>
    </source>
</evidence>
<comment type="caution">
    <text evidence="3">The sequence shown here is derived from an EMBL/GenBank/DDBJ whole genome shotgun (WGS) entry which is preliminary data.</text>
</comment>
<dbReference type="AlphaFoldDB" id="A0AA38XFV1"/>
<feature type="compositionally biased region" description="Basic and acidic residues" evidence="1">
    <location>
        <begin position="22"/>
        <end position="31"/>
    </location>
</feature>
<evidence type="ECO:0000313" key="3">
    <source>
        <dbReference type="EMBL" id="KAJ9612703.1"/>
    </source>
</evidence>
<dbReference type="PANTHER" id="PTHR43792">
    <property type="entry name" value="GNAT FAMILY, PUTATIVE (AFU_ORTHOLOGUE AFUA_3G00765)-RELATED-RELATED"/>
    <property type="match status" value="1"/>
</dbReference>
<sequence length="223" mass="24241">MRLTPLRNPSTRPWTGSARASHGKEKEDQRQRQQPGVEAQSGSLAGGLSVHPIESERLRLRAIEPDRDAVPMLALLNDPGFVRFIGDRNVRDEAQAREYIALRVLHSYALNGFGMYAIERLSDGAWLGNAGLVRREGLPAPDIGYAVLSEYAGQGYASEAARAVFNHARTVLGLQDLYGITDLDNDVSAKVLLGLGMHERGVIQLPGIDSPSRLYATLGAAEV</sequence>
<feature type="domain" description="N-acetyltransferase" evidence="2">
    <location>
        <begin position="57"/>
        <end position="198"/>
    </location>
</feature>
<accession>A0AA38XFV1</accession>
<evidence type="ECO:0000256" key="1">
    <source>
        <dbReference type="SAM" id="MobiDB-lite"/>
    </source>
</evidence>
<dbReference type="InterPro" id="IPR016181">
    <property type="entry name" value="Acyl_CoA_acyltransferase"/>
</dbReference>
<dbReference type="PANTHER" id="PTHR43792:SF1">
    <property type="entry name" value="N-ACETYLTRANSFERASE DOMAIN-CONTAINING PROTEIN"/>
    <property type="match status" value="1"/>
</dbReference>
<dbReference type="InterPro" id="IPR051531">
    <property type="entry name" value="N-acetyltransferase"/>
</dbReference>
<reference evidence="3" key="1">
    <citation type="submission" date="2022-10" db="EMBL/GenBank/DDBJ databases">
        <title>Culturing micro-colonial fungi from biological soil crusts in the Mojave desert and describing Neophaeococcomyces mojavensis, and introducing the new genera and species Taxawa tesnikishii.</title>
        <authorList>
            <person name="Kurbessoian T."/>
            <person name="Stajich J.E."/>
        </authorList>
    </citation>
    <scope>NUCLEOTIDE SEQUENCE</scope>
    <source>
        <strain evidence="3">TK_35</strain>
    </source>
</reference>
<name>A0AA38XFV1_9EURO</name>